<evidence type="ECO:0000256" key="6">
    <source>
        <dbReference type="PROSITE-ProRule" id="PRU00169"/>
    </source>
</evidence>
<dbReference type="InterPro" id="IPR025944">
    <property type="entry name" value="Sigma_54_int_dom_CS"/>
</dbReference>
<dbReference type="SUPFAM" id="SSF52540">
    <property type="entry name" value="P-loop containing nucleoside triphosphate hydrolases"/>
    <property type="match status" value="1"/>
</dbReference>
<dbReference type="SMART" id="SM00382">
    <property type="entry name" value="AAA"/>
    <property type="match status" value="1"/>
</dbReference>
<dbReference type="InterPro" id="IPR025943">
    <property type="entry name" value="Sigma_54_int_dom_ATP-bd_2"/>
</dbReference>
<organism evidence="10 11">
    <name type="scientific">Anaeromyxobacter oryzae</name>
    <dbReference type="NCBI Taxonomy" id="2918170"/>
    <lineage>
        <taxon>Bacteria</taxon>
        <taxon>Pseudomonadati</taxon>
        <taxon>Myxococcota</taxon>
        <taxon>Myxococcia</taxon>
        <taxon>Myxococcales</taxon>
        <taxon>Cystobacterineae</taxon>
        <taxon>Anaeromyxobacteraceae</taxon>
        <taxon>Anaeromyxobacter</taxon>
    </lineage>
</organism>
<dbReference type="InterPro" id="IPR025662">
    <property type="entry name" value="Sigma_54_int_dom_ATP-bd_1"/>
</dbReference>
<gene>
    <name evidence="10" type="ORF">AMOR_10160</name>
</gene>
<dbReference type="SMART" id="SM00448">
    <property type="entry name" value="REC"/>
    <property type="match status" value="1"/>
</dbReference>
<dbReference type="Pfam" id="PF02954">
    <property type="entry name" value="HTH_8"/>
    <property type="match status" value="1"/>
</dbReference>
<dbReference type="InterPro" id="IPR009057">
    <property type="entry name" value="Homeodomain-like_sf"/>
</dbReference>
<dbReference type="Gene3D" id="3.40.50.2300">
    <property type="match status" value="1"/>
</dbReference>
<dbReference type="PROSITE" id="PS50045">
    <property type="entry name" value="SIGMA54_INTERACT_4"/>
    <property type="match status" value="1"/>
</dbReference>
<evidence type="ECO:0000256" key="1">
    <source>
        <dbReference type="ARBA" id="ARBA00022741"/>
    </source>
</evidence>
<sequence>MARVLLVDDDGAVLAALAELVRAQGHEAIPVSSGAEALPRLDGADVVVTDLAMPGMDGLELLRAIRERDEALPVVLLTAHGSERVAVRAMKAGAYEYVSKPFDVDEMAVVIDRAAEARALRAQSRRLRAEQAIGRRIIGGSAPMRRLLEAVGRVAPKDVTVLVRGETGVGKELVGALLHAESPRAAGPLVRFNCAAIPPELAEAELFGHVRGAFTGAIQGRSGFFAQAHGGTLVLDEVGELPAGVQAKLLRALQDGEIQPVGAGRLEKVDVRIVACTNRDLEAEARAGRFRADLYYRLAVVELVVPPLRERREDVPELARELLRRCAERFGVEDARLAPALVDRLAASDWPGNVRQLENTIARLVALSTGGEIGPDALDPTPGLAPPAPPPGAPPAVDAGVEGDSPGEPDRPLTLREQLDAVERGIIARAMTAAGGNQSEAARRLGVSRGTLIDRLKRFGLAPDYGGARR</sequence>
<dbReference type="PROSITE" id="PS50110">
    <property type="entry name" value="RESPONSE_REGULATORY"/>
    <property type="match status" value="1"/>
</dbReference>
<dbReference type="InterPro" id="IPR001789">
    <property type="entry name" value="Sig_transdc_resp-reg_receiver"/>
</dbReference>
<feature type="region of interest" description="Disordered" evidence="7">
    <location>
        <begin position="372"/>
        <end position="413"/>
    </location>
</feature>
<dbReference type="InterPro" id="IPR027417">
    <property type="entry name" value="P-loop_NTPase"/>
</dbReference>
<evidence type="ECO:0000256" key="2">
    <source>
        <dbReference type="ARBA" id="ARBA00022840"/>
    </source>
</evidence>
<name>A0ABN6MNZ5_9BACT</name>
<evidence type="ECO:0000259" key="9">
    <source>
        <dbReference type="PROSITE" id="PS50110"/>
    </source>
</evidence>
<dbReference type="Pfam" id="PF00072">
    <property type="entry name" value="Response_reg"/>
    <property type="match status" value="1"/>
</dbReference>
<dbReference type="PROSITE" id="PS00675">
    <property type="entry name" value="SIGMA54_INTERACT_1"/>
    <property type="match status" value="1"/>
</dbReference>
<keyword evidence="11" id="KW-1185">Reference proteome</keyword>
<dbReference type="PROSITE" id="PS00676">
    <property type="entry name" value="SIGMA54_INTERACT_2"/>
    <property type="match status" value="1"/>
</dbReference>
<dbReference type="PANTHER" id="PTHR32071">
    <property type="entry name" value="TRANSCRIPTIONAL REGULATORY PROTEIN"/>
    <property type="match status" value="1"/>
</dbReference>
<protein>
    <submittedName>
        <fullName evidence="10">Acetoacetate metabolism regulatory protein AtoC</fullName>
    </submittedName>
</protein>
<keyword evidence="6" id="KW-0597">Phosphoprotein</keyword>
<feature type="domain" description="Sigma-54 factor interaction" evidence="8">
    <location>
        <begin position="137"/>
        <end position="366"/>
    </location>
</feature>
<dbReference type="SUPFAM" id="SSF52172">
    <property type="entry name" value="CheY-like"/>
    <property type="match status" value="1"/>
</dbReference>
<dbReference type="RefSeq" id="WP_248359141.1">
    <property type="nucleotide sequence ID" value="NZ_AP025591.1"/>
</dbReference>
<evidence type="ECO:0000256" key="3">
    <source>
        <dbReference type="ARBA" id="ARBA00023015"/>
    </source>
</evidence>
<evidence type="ECO:0000313" key="11">
    <source>
        <dbReference type="Proteomes" id="UP001162891"/>
    </source>
</evidence>
<dbReference type="PROSITE" id="PS00688">
    <property type="entry name" value="SIGMA54_INTERACT_3"/>
    <property type="match status" value="1"/>
</dbReference>
<dbReference type="InterPro" id="IPR002197">
    <property type="entry name" value="HTH_Fis"/>
</dbReference>
<dbReference type="Gene3D" id="1.10.8.60">
    <property type="match status" value="1"/>
</dbReference>
<evidence type="ECO:0000259" key="8">
    <source>
        <dbReference type="PROSITE" id="PS50045"/>
    </source>
</evidence>
<dbReference type="Gene3D" id="3.40.50.300">
    <property type="entry name" value="P-loop containing nucleotide triphosphate hydrolases"/>
    <property type="match status" value="1"/>
</dbReference>
<feature type="modified residue" description="4-aspartylphosphate" evidence="6">
    <location>
        <position position="50"/>
    </location>
</feature>
<dbReference type="Gene3D" id="1.10.10.60">
    <property type="entry name" value="Homeodomain-like"/>
    <property type="match status" value="1"/>
</dbReference>
<dbReference type="CDD" id="cd00009">
    <property type="entry name" value="AAA"/>
    <property type="match status" value="1"/>
</dbReference>
<dbReference type="InterPro" id="IPR003593">
    <property type="entry name" value="AAA+_ATPase"/>
</dbReference>
<reference evidence="11" key="1">
    <citation type="journal article" date="2022" name="Int. J. Syst. Evol. Microbiol.">
        <title>Anaeromyxobacter oryzae sp. nov., Anaeromyxobacter diazotrophicus sp. nov. and Anaeromyxobacter paludicola sp. nov., isolated from paddy soils.</title>
        <authorList>
            <person name="Itoh H."/>
            <person name="Xu Z."/>
            <person name="Mise K."/>
            <person name="Masuda Y."/>
            <person name="Ushijima N."/>
            <person name="Hayakawa C."/>
            <person name="Shiratori Y."/>
            <person name="Senoo K."/>
        </authorList>
    </citation>
    <scope>NUCLEOTIDE SEQUENCE [LARGE SCALE GENOMIC DNA]</scope>
    <source>
        <strain evidence="11">Red232</strain>
    </source>
</reference>
<keyword evidence="4" id="KW-0238">DNA-binding</keyword>
<dbReference type="InterPro" id="IPR011006">
    <property type="entry name" value="CheY-like_superfamily"/>
</dbReference>
<dbReference type="Pfam" id="PF00158">
    <property type="entry name" value="Sigma54_activat"/>
    <property type="match status" value="1"/>
</dbReference>
<evidence type="ECO:0000256" key="7">
    <source>
        <dbReference type="SAM" id="MobiDB-lite"/>
    </source>
</evidence>
<dbReference type="Proteomes" id="UP001162891">
    <property type="component" value="Chromosome"/>
</dbReference>
<dbReference type="PRINTS" id="PR01590">
    <property type="entry name" value="HTHFIS"/>
</dbReference>
<proteinExistence type="predicted"/>
<dbReference type="Pfam" id="PF25601">
    <property type="entry name" value="AAA_lid_14"/>
    <property type="match status" value="1"/>
</dbReference>
<accession>A0ABN6MNZ5</accession>
<feature type="compositionally biased region" description="Pro residues" evidence="7">
    <location>
        <begin position="383"/>
        <end position="394"/>
    </location>
</feature>
<dbReference type="SUPFAM" id="SSF46689">
    <property type="entry name" value="Homeodomain-like"/>
    <property type="match status" value="1"/>
</dbReference>
<dbReference type="InterPro" id="IPR058031">
    <property type="entry name" value="AAA_lid_NorR"/>
</dbReference>
<keyword evidence="3" id="KW-0805">Transcription regulation</keyword>
<evidence type="ECO:0000313" key="10">
    <source>
        <dbReference type="EMBL" id="BDG02020.1"/>
    </source>
</evidence>
<evidence type="ECO:0000256" key="4">
    <source>
        <dbReference type="ARBA" id="ARBA00023125"/>
    </source>
</evidence>
<dbReference type="EMBL" id="AP025591">
    <property type="protein sequence ID" value="BDG02020.1"/>
    <property type="molecule type" value="Genomic_DNA"/>
</dbReference>
<dbReference type="InterPro" id="IPR002078">
    <property type="entry name" value="Sigma_54_int"/>
</dbReference>
<keyword evidence="5" id="KW-0804">Transcription</keyword>
<keyword evidence="2" id="KW-0067">ATP-binding</keyword>
<feature type="domain" description="Response regulatory" evidence="9">
    <location>
        <begin position="3"/>
        <end position="115"/>
    </location>
</feature>
<evidence type="ECO:0000256" key="5">
    <source>
        <dbReference type="ARBA" id="ARBA00023163"/>
    </source>
</evidence>
<keyword evidence="1" id="KW-0547">Nucleotide-binding</keyword>